<sequence length="155" mass="16126">MSHRLSSGRLSWGLAGAVGLSLALAACGPSRTSGPQPVYQEQPQAVVTSDGTQQFPVPQSGRELLAQRLMQLVPGRIVDARISNGWRTAAAAQQHPDDYAACVSADAGGGSKVFLIVTNGSHTGDVISGDKASQRCADGARVTQWTTLPEAISRS</sequence>
<comment type="caution">
    <text evidence="2">The sequence shown here is derived from an EMBL/GenBank/DDBJ whole genome shotgun (WGS) entry which is preliminary data.</text>
</comment>
<proteinExistence type="predicted"/>
<keyword evidence="3" id="KW-1185">Reference proteome</keyword>
<dbReference type="PROSITE" id="PS51257">
    <property type="entry name" value="PROKAR_LIPOPROTEIN"/>
    <property type="match status" value="1"/>
</dbReference>
<evidence type="ECO:0000313" key="3">
    <source>
        <dbReference type="Proteomes" id="UP001156882"/>
    </source>
</evidence>
<keyword evidence="1" id="KW-0732">Signal</keyword>
<evidence type="ECO:0000313" key="2">
    <source>
        <dbReference type="EMBL" id="GLS23720.1"/>
    </source>
</evidence>
<accession>A0ABQ6CUB2</accession>
<evidence type="ECO:0000256" key="1">
    <source>
        <dbReference type="SAM" id="SignalP"/>
    </source>
</evidence>
<dbReference type="RefSeq" id="WP_284316651.1">
    <property type="nucleotide sequence ID" value="NZ_BSPC01000080.1"/>
</dbReference>
<dbReference type="Proteomes" id="UP001156882">
    <property type="component" value="Unassembled WGS sequence"/>
</dbReference>
<feature type="signal peptide" evidence="1">
    <location>
        <begin position="1"/>
        <end position="25"/>
    </location>
</feature>
<name>A0ABQ6CUB2_9HYPH</name>
<gene>
    <name evidence="2" type="ORF">GCM10007874_67410</name>
</gene>
<dbReference type="EMBL" id="BSPC01000080">
    <property type="protein sequence ID" value="GLS23720.1"/>
    <property type="molecule type" value="Genomic_DNA"/>
</dbReference>
<organism evidence="2 3">
    <name type="scientific">Labrys miyagiensis</name>
    <dbReference type="NCBI Taxonomy" id="346912"/>
    <lineage>
        <taxon>Bacteria</taxon>
        <taxon>Pseudomonadati</taxon>
        <taxon>Pseudomonadota</taxon>
        <taxon>Alphaproteobacteria</taxon>
        <taxon>Hyphomicrobiales</taxon>
        <taxon>Xanthobacteraceae</taxon>
        <taxon>Labrys</taxon>
    </lineage>
</organism>
<feature type="chain" id="PRO_5047325654" evidence="1">
    <location>
        <begin position="26"/>
        <end position="155"/>
    </location>
</feature>
<protein>
    <submittedName>
        <fullName evidence="2">Uncharacterized protein</fullName>
    </submittedName>
</protein>
<reference evidence="3" key="1">
    <citation type="journal article" date="2019" name="Int. J. Syst. Evol. Microbiol.">
        <title>The Global Catalogue of Microorganisms (GCM) 10K type strain sequencing project: providing services to taxonomists for standard genome sequencing and annotation.</title>
        <authorList>
            <consortium name="The Broad Institute Genomics Platform"/>
            <consortium name="The Broad Institute Genome Sequencing Center for Infectious Disease"/>
            <person name="Wu L."/>
            <person name="Ma J."/>
        </authorList>
    </citation>
    <scope>NUCLEOTIDE SEQUENCE [LARGE SCALE GENOMIC DNA]</scope>
    <source>
        <strain evidence="3">NBRC 101365</strain>
    </source>
</reference>